<evidence type="ECO:0000313" key="2">
    <source>
        <dbReference type="Proteomes" id="UP000824071"/>
    </source>
</evidence>
<dbReference type="AlphaFoldDB" id="A0A9D1LDE3"/>
<reference evidence="1" key="1">
    <citation type="submission" date="2020-10" db="EMBL/GenBank/DDBJ databases">
        <authorList>
            <person name="Gilroy R."/>
        </authorList>
    </citation>
    <scope>NUCLEOTIDE SEQUENCE</scope>
    <source>
        <strain evidence="1">ChiGjej1B1-19959</strain>
    </source>
</reference>
<gene>
    <name evidence="1" type="ORF">IAC53_02295</name>
</gene>
<name>A0A9D1LDE3_9FIRM</name>
<dbReference type="Proteomes" id="UP000824071">
    <property type="component" value="Unassembled WGS sequence"/>
</dbReference>
<proteinExistence type="predicted"/>
<protein>
    <submittedName>
        <fullName evidence="1">Uncharacterized protein</fullName>
    </submittedName>
</protein>
<organism evidence="1 2">
    <name type="scientific">Candidatus Fimenecus excrementigallinarum</name>
    <dbReference type="NCBI Taxonomy" id="2840816"/>
    <lineage>
        <taxon>Bacteria</taxon>
        <taxon>Bacillati</taxon>
        <taxon>Bacillota</taxon>
        <taxon>Clostridia</taxon>
        <taxon>Candidatus Fimenecus</taxon>
    </lineage>
</organism>
<sequence>MRSFVKAAADRPARRPIAFVSMGRRGDFYAPRRAPEIGRKICQDGILDKLAPPRKYTERIIPNGVEMFKTPFKMSKNTGVFCDTAVKSRVLNTVDKFCESFDKLRVVAEPLRNIQRGDAGRQKLSFFLVHFAIVEPPQFLQKFLVYFSKSRGRYRQNSEFRSLPKGCWLIKQLPAVQKNEIMRTHRRAGACSRRENGGWLIKLFTAVQNVKNCRNQSRGGT</sequence>
<comment type="caution">
    <text evidence="1">The sequence shown here is derived from an EMBL/GenBank/DDBJ whole genome shotgun (WGS) entry which is preliminary data.</text>
</comment>
<evidence type="ECO:0000313" key="1">
    <source>
        <dbReference type="EMBL" id="HIU35425.1"/>
    </source>
</evidence>
<reference evidence="1" key="2">
    <citation type="journal article" date="2021" name="PeerJ">
        <title>Extensive microbial diversity within the chicken gut microbiome revealed by metagenomics and culture.</title>
        <authorList>
            <person name="Gilroy R."/>
            <person name="Ravi A."/>
            <person name="Getino M."/>
            <person name="Pursley I."/>
            <person name="Horton D.L."/>
            <person name="Alikhan N.F."/>
            <person name="Baker D."/>
            <person name="Gharbi K."/>
            <person name="Hall N."/>
            <person name="Watson M."/>
            <person name="Adriaenssens E.M."/>
            <person name="Foster-Nyarko E."/>
            <person name="Jarju S."/>
            <person name="Secka A."/>
            <person name="Antonio M."/>
            <person name="Oren A."/>
            <person name="Chaudhuri R.R."/>
            <person name="La Ragione R."/>
            <person name="Hildebrand F."/>
            <person name="Pallen M.J."/>
        </authorList>
    </citation>
    <scope>NUCLEOTIDE SEQUENCE</scope>
    <source>
        <strain evidence="1">ChiGjej1B1-19959</strain>
    </source>
</reference>
<accession>A0A9D1LDE3</accession>
<dbReference type="EMBL" id="DVMW01000020">
    <property type="protein sequence ID" value="HIU35425.1"/>
    <property type="molecule type" value="Genomic_DNA"/>
</dbReference>